<feature type="region of interest" description="Disordered" evidence="1">
    <location>
        <begin position="52"/>
        <end position="118"/>
    </location>
</feature>
<gene>
    <name evidence="2" type="ORF">HJG60_014898</name>
</gene>
<name>A0A834ENS9_9CHIR</name>
<evidence type="ECO:0000313" key="2">
    <source>
        <dbReference type="EMBL" id="KAF6120967.1"/>
    </source>
</evidence>
<evidence type="ECO:0000313" key="3">
    <source>
        <dbReference type="Proteomes" id="UP000664940"/>
    </source>
</evidence>
<organism evidence="2 3">
    <name type="scientific">Phyllostomus discolor</name>
    <name type="common">pale spear-nosed bat</name>
    <dbReference type="NCBI Taxonomy" id="89673"/>
    <lineage>
        <taxon>Eukaryota</taxon>
        <taxon>Metazoa</taxon>
        <taxon>Chordata</taxon>
        <taxon>Craniata</taxon>
        <taxon>Vertebrata</taxon>
        <taxon>Euteleostomi</taxon>
        <taxon>Mammalia</taxon>
        <taxon>Eutheria</taxon>
        <taxon>Laurasiatheria</taxon>
        <taxon>Chiroptera</taxon>
        <taxon>Yangochiroptera</taxon>
        <taxon>Phyllostomidae</taxon>
        <taxon>Phyllostominae</taxon>
        <taxon>Phyllostomus</taxon>
    </lineage>
</organism>
<feature type="compositionally biased region" description="Gly residues" evidence="1">
    <location>
        <begin position="109"/>
        <end position="118"/>
    </location>
</feature>
<sequence length="118" mass="13039">MPIIVRSAPSRRRTEMVAQRLSIWGALRQISSMNAKNTALRRGDWWVAFPPSIRPPELPEETPATANRKGTKLSTSPGRLPVHWRPPPALSSPLLSPHEAMEWNRVGTEGSGGLGQKN</sequence>
<dbReference type="Proteomes" id="UP000664940">
    <property type="component" value="Unassembled WGS sequence"/>
</dbReference>
<reference evidence="2 3" key="1">
    <citation type="journal article" date="2020" name="Nature">
        <title>Six reference-quality genomes reveal evolution of bat adaptations.</title>
        <authorList>
            <person name="Jebb D."/>
            <person name="Huang Z."/>
            <person name="Pippel M."/>
            <person name="Hughes G.M."/>
            <person name="Lavrichenko K."/>
            <person name="Devanna P."/>
            <person name="Winkler S."/>
            <person name="Jermiin L.S."/>
            <person name="Skirmuntt E.C."/>
            <person name="Katzourakis A."/>
            <person name="Burkitt-Gray L."/>
            <person name="Ray D.A."/>
            <person name="Sullivan K.A.M."/>
            <person name="Roscito J.G."/>
            <person name="Kirilenko B.M."/>
            <person name="Davalos L.M."/>
            <person name="Corthals A.P."/>
            <person name="Power M.L."/>
            <person name="Jones G."/>
            <person name="Ransome R.D."/>
            <person name="Dechmann D.K.N."/>
            <person name="Locatelli A.G."/>
            <person name="Puechmaille S.J."/>
            <person name="Fedrigo O."/>
            <person name="Jarvis E.D."/>
            <person name="Hiller M."/>
            <person name="Vernes S.C."/>
            <person name="Myers E.W."/>
            <person name="Teeling E.C."/>
        </authorList>
    </citation>
    <scope>NUCLEOTIDE SEQUENCE [LARGE SCALE GENOMIC DNA]</scope>
    <source>
        <strain evidence="2">Bat1K_MPI-CBG_1</strain>
    </source>
</reference>
<dbReference type="EMBL" id="JABVXQ010000003">
    <property type="protein sequence ID" value="KAF6120967.1"/>
    <property type="molecule type" value="Genomic_DNA"/>
</dbReference>
<dbReference type="AlphaFoldDB" id="A0A834ENS9"/>
<comment type="caution">
    <text evidence="2">The sequence shown here is derived from an EMBL/GenBank/DDBJ whole genome shotgun (WGS) entry which is preliminary data.</text>
</comment>
<proteinExistence type="predicted"/>
<protein>
    <submittedName>
        <fullName evidence="2">PHD finger protein 5A</fullName>
    </submittedName>
</protein>
<accession>A0A834ENS9</accession>
<evidence type="ECO:0000256" key="1">
    <source>
        <dbReference type="SAM" id="MobiDB-lite"/>
    </source>
</evidence>